<dbReference type="Proteomes" id="UP000594800">
    <property type="component" value="Chromosome"/>
</dbReference>
<keyword evidence="2" id="KW-1185">Reference proteome</keyword>
<dbReference type="EMBL" id="CP064942">
    <property type="protein sequence ID" value="QPH53144.1"/>
    <property type="molecule type" value="Genomic_DNA"/>
</dbReference>
<accession>A0A7S9LPY2</accession>
<dbReference type="InterPro" id="IPR038396">
    <property type="entry name" value="SpoIIAA-like_sf"/>
</dbReference>
<dbReference type="SUPFAM" id="SSF52091">
    <property type="entry name" value="SpoIIaa-like"/>
    <property type="match status" value="1"/>
</dbReference>
<gene>
    <name evidence="1" type="ORF">I0K15_15240</name>
</gene>
<name>A0A7S9LPY2_9RHOB</name>
<protein>
    <submittedName>
        <fullName evidence="1">STAS/SEC14 domain-containing protein</fullName>
    </submittedName>
</protein>
<dbReference type="InterPro" id="IPR036513">
    <property type="entry name" value="STAS_dom_sf"/>
</dbReference>
<reference evidence="1 2" key="1">
    <citation type="submission" date="2020-11" db="EMBL/GenBank/DDBJ databases">
        <title>Description of Pontivivens ytuae sp. nov. isolated from deep sea sediment of Mariana Trench.</title>
        <authorList>
            <person name="Wang Z."/>
            <person name="Sun Q.-L."/>
            <person name="Xu X.-D."/>
            <person name="Tang Y.-Z."/>
            <person name="Zhang J."/>
        </authorList>
    </citation>
    <scope>NUCLEOTIDE SEQUENCE [LARGE SCALE GENOMIC DNA]</scope>
    <source>
        <strain evidence="1 2">MT2928</strain>
    </source>
</reference>
<organism evidence="1 2">
    <name type="scientific">Pontivivens ytuae</name>
    <dbReference type="NCBI Taxonomy" id="2789856"/>
    <lineage>
        <taxon>Bacteria</taxon>
        <taxon>Pseudomonadati</taxon>
        <taxon>Pseudomonadota</taxon>
        <taxon>Alphaproteobacteria</taxon>
        <taxon>Rhodobacterales</taxon>
        <taxon>Paracoccaceae</taxon>
        <taxon>Pontivivens</taxon>
    </lineage>
</organism>
<dbReference type="InterPro" id="IPR021866">
    <property type="entry name" value="SpoIIAA-like"/>
</dbReference>
<dbReference type="RefSeq" id="WP_196102355.1">
    <property type="nucleotide sequence ID" value="NZ_CP064942.1"/>
</dbReference>
<dbReference type="AlphaFoldDB" id="A0A7S9LPY2"/>
<dbReference type="KEGG" id="poz:I0K15_15240"/>
<dbReference type="Gene3D" id="3.40.50.10600">
    <property type="entry name" value="SpoIIaa-like domains"/>
    <property type="match status" value="1"/>
</dbReference>
<proteinExistence type="predicted"/>
<dbReference type="Pfam" id="PF11964">
    <property type="entry name" value="SpoIIAA-like"/>
    <property type="match status" value="1"/>
</dbReference>
<sequence>MFEIAPVEGGVVELTVTGRIDADSMRDGLNALWGALEPVESARLLLLYNDWELPTAGALAVEFGQLGRAFSILAKVDRAALVSNQDWLRRVAEIESALIPGLEIRTYVPEDEAAARAWLAES</sequence>
<evidence type="ECO:0000313" key="2">
    <source>
        <dbReference type="Proteomes" id="UP000594800"/>
    </source>
</evidence>
<evidence type="ECO:0000313" key="1">
    <source>
        <dbReference type="EMBL" id="QPH53144.1"/>
    </source>
</evidence>